<reference evidence="2" key="1">
    <citation type="submission" date="2023-05" db="EMBL/GenBank/DDBJ databases">
        <authorList>
            <person name="Stuckert A."/>
        </authorList>
    </citation>
    <scope>NUCLEOTIDE SEQUENCE</scope>
</reference>
<organism evidence="2 3">
    <name type="scientific">Staurois parvus</name>
    <dbReference type="NCBI Taxonomy" id="386267"/>
    <lineage>
        <taxon>Eukaryota</taxon>
        <taxon>Metazoa</taxon>
        <taxon>Chordata</taxon>
        <taxon>Craniata</taxon>
        <taxon>Vertebrata</taxon>
        <taxon>Euteleostomi</taxon>
        <taxon>Amphibia</taxon>
        <taxon>Batrachia</taxon>
        <taxon>Anura</taxon>
        <taxon>Neobatrachia</taxon>
        <taxon>Ranoidea</taxon>
        <taxon>Ranidae</taxon>
        <taxon>Staurois</taxon>
    </lineage>
</organism>
<proteinExistence type="predicted"/>
<keyword evidence="3" id="KW-1185">Reference proteome</keyword>
<name>A0ABN9FNE6_9NEOB</name>
<evidence type="ECO:0000313" key="2">
    <source>
        <dbReference type="EMBL" id="CAI9597876.1"/>
    </source>
</evidence>
<feature type="region of interest" description="Disordered" evidence="1">
    <location>
        <begin position="1"/>
        <end position="65"/>
    </location>
</feature>
<accession>A0ABN9FNE6</accession>
<evidence type="ECO:0000256" key="1">
    <source>
        <dbReference type="SAM" id="MobiDB-lite"/>
    </source>
</evidence>
<gene>
    <name evidence="2" type="ORF">SPARVUS_LOCUS12309206</name>
</gene>
<feature type="compositionally biased region" description="Basic and acidic residues" evidence="1">
    <location>
        <begin position="1"/>
        <end position="10"/>
    </location>
</feature>
<evidence type="ECO:0000313" key="3">
    <source>
        <dbReference type="Proteomes" id="UP001162483"/>
    </source>
</evidence>
<dbReference type="Proteomes" id="UP001162483">
    <property type="component" value="Unassembled WGS sequence"/>
</dbReference>
<protein>
    <submittedName>
        <fullName evidence="2">Uncharacterized protein</fullName>
    </submittedName>
</protein>
<sequence length="103" mass="11518">MDTREQRAEDAESDESGSVSVRQVRLKAAGGRIVGSQARSATEDQSDRSGDRRIIQDKPEVRAVSDQAEIRNKLVRYQETITGIREHEQGKDHMAMGQLLQPV</sequence>
<dbReference type="EMBL" id="CATNWA010017089">
    <property type="protein sequence ID" value="CAI9597876.1"/>
    <property type="molecule type" value="Genomic_DNA"/>
</dbReference>
<comment type="caution">
    <text evidence="2">The sequence shown here is derived from an EMBL/GenBank/DDBJ whole genome shotgun (WGS) entry which is preliminary data.</text>
</comment>
<feature type="compositionally biased region" description="Basic and acidic residues" evidence="1">
    <location>
        <begin position="41"/>
        <end position="65"/>
    </location>
</feature>